<evidence type="ECO:0000313" key="1">
    <source>
        <dbReference type="EMBL" id="AOR23706.1"/>
    </source>
</evidence>
<dbReference type="Pfam" id="PF21699">
    <property type="entry name" value="TM1266-like"/>
    <property type="match status" value="1"/>
</dbReference>
<dbReference type="EMBL" id="CP017253">
    <property type="protein sequence ID" value="AOR23706.1"/>
    <property type="molecule type" value="Genomic_DNA"/>
</dbReference>
<dbReference type="RefSeq" id="WP_069679855.1">
    <property type="nucleotide sequence ID" value="NZ_CP017253.2"/>
</dbReference>
<dbReference type="SUPFAM" id="SSF55021">
    <property type="entry name" value="ACT-like"/>
    <property type="match status" value="1"/>
</dbReference>
<dbReference type="STRING" id="394958.BGI42_08155"/>
<name>A0A1D7XK41_9CLOT</name>
<evidence type="ECO:0000313" key="2">
    <source>
        <dbReference type="Proteomes" id="UP000094652"/>
    </source>
</evidence>
<dbReference type="AlphaFoldDB" id="A0A1D7XK41"/>
<dbReference type="Proteomes" id="UP000094652">
    <property type="component" value="Chromosome"/>
</dbReference>
<dbReference type="Gene3D" id="3.30.70.1150">
    <property type="entry name" value="ACT-like. Chain A, domain 2"/>
    <property type="match status" value="1"/>
</dbReference>
<organism evidence="1 2">
    <name type="scientific">Clostridium taeniosporum</name>
    <dbReference type="NCBI Taxonomy" id="394958"/>
    <lineage>
        <taxon>Bacteria</taxon>
        <taxon>Bacillati</taxon>
        <taxon>Bacillota</taxon>
        <taxon>Clostridia</taxon>
        <taxon>Eubacteriales</taxon>
        <taxon>Clostridiaceae</taxon>
        <taxon>Clostridium</taxon>
    </lineage>
</organism>
<proteinExistence type="predicted"/>
<dbReference type="OrthoDB" id="9796135at2"/>
<reference evidence="2" key="1">
    <citation type="submission" date="2016-09" db="EMBL/GenBank/DDBJ databases">
        <title>Genomics of Clostridium taeniosporum, an organism which forms endospores with ribbon-like appendages.</title>
        <authorList>
            <person name="Walker J.R."/>
        </authorList>
    </citation>
    <scope>NUCLEOTIDE SEQUENCE [LARGE SCALE GENOMIC DNA]</scope>
    <source>
        <strain evidence="2">1/k</strain>
    </source>
</reference>
<dbReference type="KEGG" id="ctae:BGI42_08155"/>
<dbReference type="InterPro" id="IPR023860">
    <property type="entry name" value="FeFe-hyd_TM1266"/>
</dbReference>
<protein>
    <submittedName>
        <fullName evidence="1">Iron-only hydrogenase system regulator</fullName>
    </submittedName>
</protein>
<gene>
    <name evidence="1" type="ORF">BGI42_08155</name>
</gene>
<dbReference type="InterPro" id="IPR027271">
    <property type="entry name" value="Acetolactate_synth/TF_NikR_C"/>
</dbReference>
<accession>A0A1D7XK41</accession>
<keyword evidence="2" id="KW-1185">Reference proteome</keyword>
<dbReference type="NCBIfam" id="TIGR03959">
    <property type="entry name" value="hyd_TM1266"/>
    <property type="match status" value="1"/>
</dbReference>
<dbReference type="InterPro" id="IPR045865">
    <property type="entry name" value="ACT-like_dom_sf"/>
</dbReference>
<sequence length="82" mass="9103">MDTRIALIGIIVHDTTVIDKVNIILHDYNKYIIGRMGLPYKEKNLAIISIIVDASNDIISSLSGKLGMIKGLNVKTMYSKIN</sequence>